<evidence type="ECO:0000313" key="18">
    <source>
        <dbReference type="EMBL" id="GLW62991.1"/>
    </source>
</evidence>
<dbReference type="Pfam" id="PF02283">
    <property type="entry name" value="CobU"/>
    <property type="match status" value="1"/>
</dbReference>
<organism evidence="18 19">
    <name type="scientific">Actinomadura rubrobrunea</name>
    <dbReference type="NCBI Taxonomy" id="115335"/>
    <lineage>
        <taxon>Bacteria</taxon>
        <taxon>Bacillati</taxon>
        <taxon>Actinomycetota</taxon>
        <taxon>Actinomycetes</taxon>
        <taxon>Streptosporangiales</taxon>
        <taxon>Thermomonosporaceae</taxon>
        <taxon>Actinomadura</taxon>
    </lineage>
</organism>
<comment type="catalytic activity">
    <reaction evidence="1">
        <text>adenosylcob(III)inamide + ATP = adenosylcob(III)inamide phosphate + ADP + H(+)</text>
        <dbReference type="Rhea" id="RHEA:15769"/>
        <dbReference type="ChEBI" id="CHEBI:2480"/>
        <dbReference type="ChEBI" id="CHEBI:15378"/>
        <dbReference type="ChEBI" id="CHEBI:30616"/>
        <dbReference type="ChEBI" id="CHEBI:58502"/>
        <dbReference type="ChEBI" id="CHEBI:456216"/>
        <dbReference type="EC" id="2.7.1.156"/>
    </reaction>
</comment>
<comment type="caution">
    <text evidence="18">The sequence shown here is derived from an EMBL/GenBank/DDBJ whole genome shotgun (WGS) entry which is preliminary data.</text>
</comment>
<dbReference type="PANTHER" id="PTHR34848:SF1">
    <property type="entry name" value="BIFUNCTIONAL ADENOSYLCOBALAMIN BIOSYNTHESIS PROTEIN COBU"/>
    <property type="match status" value="1"/>
</dbReference>
<dbReference type="EC" id="2.7.7.62" evidence="9"/>
<dbReference type="GO" id="GO:0043752">
    <property type="term" value="F:adenosylcobinamide kinase activity"/>
    <property type="evidence" value="ECO:0007669"/>
    <property type="project" value="UniProtKB-EC"/>
</dbReference>
<accession>A0A9W6PU14</accession>
<name>A0A9W6PU14_9ACTN</name>
<evidence type="ECO:0000256" key="12">
    <source>
        <dbReference type="ARBA" id="ARBA00022741"/>
    </source>
</evidence>
<evidence type="ECO:0000256" key="14">
    <source>
        <dbReference type="ARBA" id="ARBA00022840"/>
    </source>
</evidence>
<comment type="function">
    <text evidence="4">Catalyzes ATP-dependent phosphorylation of adenosylcobinamide and addition of GMP to adenosylcobinamide phosphate.</text>
</comment>
<keyword evidence="14" id="KW-0067">ATP-binding</keyword>
<dbReference type="AlphaFoldDB" id="A0A9W6PU14"/>
<dbReference type="InterPro" id="IPR003203">
    <property type="entry name" value="CobU/CobP"/>
</dbReference>
<keyword evidence="13" id="KW-0418">Kinase</keyword>
<evidence type="ECO:0000256" key="3">
    <source>
        <dbReference type="ARBA" id="ARBA00001522"/>
    </source>
</evidence>
<evidence type="ECO:0000313" key="19">
    <source>
        <dbReference type="Proteomes" id="UP001165124"/>
    </source>
</evidence>
<dbReference type="EMBL" id="BSRZ01000002">
    <property type="protein sequence ID" value="GLW62991.1"/>
    <property type="molecule type" value="Genomic_DNA"/>
</dbReference>
<evidence type="ECO:0000256" key="16">
    <source>
        <dbReference type="ARBA" id="ARBA00029570"/>
    </source>
</evidence>
<dbReference type="EC" id="2.7.1.156" evidence="8"/>
<evidence type="ECO:0000256" key="6">
    <source>
        <dbReference type="ARBA" id="ARBA00005159"/>
    </source>
</evidence>
<keyword evidence="11" id="KW-0808">Transferase</keyword>
<dbReference type="GO" id="GO:0008820">
    <property type="term" value="F:cobinamide phosphate guanylyltransferase activity"/>
    <property type="evidence" value="ECO:0007669"/>
    <property type="project" value="UniProtKB-EC"/>
</dbReference>
<dbReference type="Proteomes" id="UP001165124">
    <property type="component" value="Unassembled WGS sequence"/>
</dbReference>
<dbReference type="InterPro" id="IPR027417">
    <property type="entry name" value="P-loop_NTPase"/>
</dbReference>
<evidence type="ECO:0000256" key="7">
    <source>
        <dbReference type="ARBA" id="ARBA00007490"/>
    </source>
</evidence>
<keyword evidence="19" id="KW-1185">Reference proteome</keyword>
<keyword evidence="12" id="KW-0547">Nucleotide-binding</keyword>
<evidence type="ECO:0000256" key="9">
    <source>
        <dbReference type="ARBA" id="ARBA00012523"/>
    </source>
</evidence>
<comment type="pathway">
    <text evidence="5">Cofactor biosynthesis; adenosylcobalamin biosynthesis; adenosylcobalamin from cob(II)yrinate a,c-diamide: step 6/7.</text>
</comment>
<gene>
    <name evidence="18" type="ORF">Arub01_12350</name>
</gene>
<dbReference type="PANTHER" id="PTHR34848">
    <property type="match status" value="1"/>
</dbReference>
<evidence type="ECO:0000256" key="11">
    <source>
        <dbReference type="ARBA" id="ARBA00022679"/>
    </source>
</evidence>
<keyword evidence="15" id="KW-0342">GTP-binding</keyword>
<sequence length="314" mass="33438">MDIDLQGVAGPDGWPASGCRCASCNRLRAAGIQFAPTRATVDGVPLEECARRDVPGGWDVTGPCGSRVLVASGPGSRPEPLDGAAYDAALLDLVGCPEHLGWLRRIGAVTQATEVHAVHIDHRVSSPDELERRLRHWLGPQDGPHRLLLLGGARSGKSAEAELRLAAHPHVTYVATGKTGADDPEWNARVEAHKKRRPSWWTTLETTDLMRVLETAEGAVLVDGIGTWLAAVIDEAGAWDAPDAVQPRLDELVDAWRGTSARVVAVTDEVGLSVVPATSSGRAFRDLLGRLNQRLAAESEEAALVVAGRVLELG</sequence>
<evidence type="ECO:0000256" key="13">
    <source>
        <dbReference type="ARBA" id="ARBA00022777"/>
    </source>
</evidence>
<keyword evidence="10" id="KW-0169">Cobalamin biosynthesis</keyword>
<evidence type="ECO:0000256" key="5">
    <source>
        <dbReference type="ARBA" id="ARBA00004692"/>
    </source>
</evidence>
<dbReference type="GO" id="GO:0005524">
    <property type="term" value="F:ATP binding"/>
    <property type="evidence" value="ECO:0007669"/>
    <property type="project" value="UniProtKB-KW"/>
</dbReference>
<dbReference type="GO" id="GO:0009236">
    <property type="term" value="P:cobalamin biosynthetic process"/>
    <property type="evidence" value="ECO:0007669"/>
    <property type="project" value="UniProtKB-KW"/>
</dbReference>
<comment type="pathway">
    <text evidence="6">Cofactor biosynthesis; adenosylcobalamin biosynthesis; adenosylcobalamin from cob(II)yrinate a,c-diamide: step 5/7.</text>
</comment>
<comment type="catalytic activity">
    <reaction evidence="3">
        <text>adenosylcob(III)inamide + GTP = adenosylcob(III)inamide phosphate + GDP + H(+)</text>
        <dbReference type="Rhea" id="RHEA:15765"/>
        <dbReference type="ChEBI" id="CHEBI:2480"/>
        <dbReference type="ChEBI" id="CHEBI:15378"/>
        <dbReference type="ChEBI" id="CHEBI:37565"/>
        <dbReference type="ChEBI" id="CHEBI:58189"/>
        <dbReference type="ChEBI" id="CHEBI:58502"/>
        <dbReference type="EC" id="2.7.1.156"/>
    </reaction>
</comment>
<dbReference type="GO" id="GO:0005525">
    <property type="term" value="F:GTP binding"/>
    <property type="evidence" value="ECO:0007669"/>
    <property type="project" value="UniProtKB-KW"/>
</dbReference>
<comment type="similarity">
    <text evidence="7">Belongs to the CobU/CobP family.</text>
</comment>
<comment type="catalytic activity">
    <reaction evidence="2">
        <text>adenosylcob(III)inamide phosphate + GTP + H(+) = adenosylcob(III)inamide-GDP + diphosphate</text>
        <dbReference type="Rhea" id="RHEA:22712"/>
        <dbReference type="ChEBI" id="CHEBI:15378"/>
        <dbReference type="ChEBI" id="CHEBI:33019"/>
        <dbReference type="ChEBI" id="CHEBI:37565"/>
        <dbReference type="ChEBI" id="CHEBI:58502"/>
        <dbReference type="ChEBI" id="CHEBI:60487"/>
        <dbReference type="EC" id="2.7.7.62"/>
    </reaction>
</comment>
<reference evidence="18" key="1">
    <citation type="submission" date="2023-02" db="EMBL/GenBank/DDBJ databases">
        <title>Actinomadura rubrobrunea NBRC 14622.</title>
        <authorList>
            <person name="Ichikawa N."/>
            <person name="Sato H."/>
            <person name="Tonouchi N."/>
        </authorList>
    </citation>
    <scope>NUCLEOTIDE SEQUENCE</scope>
    <source>
        <strain evidence="18">NBRC 14622</strain>
    </source>
</reference>
<dbReference type="CDD" id="cd00544">
    <property type="entry name" value="CobU"/>
    <property type="match status" value="1"/>
</dbReference>
<evidence type="ECO:0000256" key="17">
    <source>
        <dbReference type="ARBA" id="ARBA00030571"/>
    </source>
</evidence>
<evidence type="ECO:0000256" key="10">
    <source>
        <dbReference type="ARBA" id="ARBA00022573"/>
    </source>
</evidence>
<evidence type="ECO:0000256" key="2">
    <source>
        <dbReference type="ARBA" id="ARBA00000711"/>
    </source>
</evidence>
<dbReference type="Gene3D" id="3.40.50.300">
    <property type="entry name" value="P-loop containing nucleotide triphosphate hydrolases"/>
    <property type="match status" value="1"/>
</dbReference>
<evidence type="ECO:0000256" key="4">
    <source>
        <dbReference type="ARBA" id="ARBA00003889"/>
    </source>
</evidence>
<dbReference type="SUPFAM" id="SSF52540">
    <property type="entry name" value="P-loop containing nucleoside triphosphate hydrolases"/>
    <property type="match status" value="1"/>
</dbReference>
<proteinExistence type="inferred from homology"/>
<evidence type="ECO:0000256" key="1">
    <source>
        <dbReference type="ARBA" id="ARBA00000312"/>
    </source>
</evidence>
<protein>
    <recommendedName>
        <fullName evidence="16">Adenosylcobinamide kinase</fullName>
        <ecNumber evidence="8">2.7.1.156</ecNumber>
        <ecNumber evidence="9">2.7.7.62</ecNumber>
    </recommendedName>
    <alternativeName>
        <fullName evidence="17">Adenosylcobinamide-phosphate guanylyltransferase</fullName>
    </alternativeName>
</protein>
<evidence type="ECO:0000256" key="8">
    <source>
        <dbReference type="ARBA" id="ARBA00012016"/>
    </source>
</evidence>
<evidence type="ECO:0000256" key="15">
    <source>
        <dbReference type="ARBA" id="ARBA00023134"/>
    </source>
</evidence>